<keyword evidence="3" id="KW-1185">Reference proteome</keyword>
<comment type="caution">
    <text evidence="2">The sequence shown here is derived from an EMBL/GenBank/DDBJ whole genome shotgun (WGS) entry which is preliminary data.</text>
</comment>
<dbReference type="PANTHER" id="PTHR43506:SF1">
    <property type="entry name" value="BPL_LPL CATALYTIC DOMAIN-CONTAINING PROTEIN"/>
    <property type="match status" value="1"/>
</dbReference>
<sequence>MRPVVNLLRLTGLPIRYQLALEEALLRATQQNWIIINDGAFQPAIVMGISGRAEEMLHVQRAKEAHMQVLKRFTGGGTVVVDSNTIFATLIFQSSSLPHIECFPQPIMRWTEYFYKHVFHDRPDFAMRENDYVFGQVKFGGNAQAITGRRWLHHTSLLWDYDPAHMALLKNPSRAPKYRQARTHADFLVPLKDAMHCPRDQLVQRITHAAHSALPGFQVQEQSLSEASRAMAQNKQWGTKMVDLDQVLRDKPEH</sequence>
<dbReference type="InterPro" id="IPR053264">
    <property type="entry name" value="Lipoate-ligase_2_inactive"/>
</dbReference>
<evidence type="ECO:0000259" key="1">
    <source>
        <dbReference type="PROSITE" id="PS51733"/>
    </source>
</evidence>
<dbReference type="InterPro" id="IPR045864">
    <property type="entry name" value="aa-tRNA-synth_II/BPL/LPL"/>
</dbReference>
<evidence type="ECO:0000313" key="2">
    <source>
        <dbReference type="EMBL" id="KAF5832658.1"/>
    </source>
</evidence>
<gene>
    <name evidence="2" type="ORF">DUNSADRAFT_11403</name>
</gene>
<dbReference type="EMBL" id="MU069858">
    <property type="protein sequence ID" value="KAF5832658.1"/>
    <property type="molecule type" value="Genomic_DNA"/>
</dbReference>
<accession>A0ABQ7GDG5</accession>
<proteinExistence type="predicted"/>
<dbReference type="SUPFAM" id="SSF55681">
    <property type="entry name" value="Class II aaRS and biotin synthetases"/>
    <property type="match status" value="1"/>
</dbReference>
<dbReference type="PANTHER" id="PTHR43506">
    <property type="entry name" value="BIOTIN/LIPOATE A/B PROTEIN LIGASE FAMILY"/>
    <property type="match status" value="1"/>
</dbReference>
<dbReference type="PROSITE" id="PS51733">
    <property type="entry name" value="BPL_LPL_CATALYTIC"/>
    <property type="match status" value="1"/>
</dbReference>
<reference evidence="2" key="1">
    <citation type="submission" date="2017-08" db="EMBL/GenBank/DDBJ databases">
        <authorList>
            <person name="Polle J.E."/>
            <person name="Barry K."/>
            <person name="Cushman J."/>
            <person name="Schmutz J."/>
            <person name="Tran D."/>
            <person name="Hathwaick L.T."/>
            <person name="Yim W.C."/>
            <person name="Jenkins J."/>
            <person name="Mckie-Krisberg Z.M."/>
            <person name="Prochnik S."/>
            <person name="Lindquist E."/>
            <person name="Dockter R.B."/>
            <person name="Adam C."/>
            <person name="Molina H."/>
            <person name="Bunkerborg J."/>
            <person name="Jin E."/>
            <person name="Buchheim M."/>
            <person name="Magnuson J."/>
        </authorList>
    </citation>
    <scope>NUCLEOTIDE SEQUENCE</scope>
    <source>
        <strain evidence="2">CCAP 19/18</strain>
    </source>
</reference>
<dbReference type="Proteomes" id="UP000815325">
    <property type="component" value="Unassembled WGS sequence"/>
</dbReference>
<protein>
    <submittedName>
        <fullName evidence="2">Lipoate protein ligase-like protein</fullName>
    </submittedName>
</protein>
<evidence type="ECO:0000313" key="3">
    <source>
        <dbReference type="Proteomes" id="UP000815325"/>
    </source>
</evidence>
<feature type="domain" description="BPL/LPL catalytic" evidence="1">
    <location>
        <begin position="28"/>
        <end position="218"/>
    </location>
</feature>
<dbReference type="InterPro" id="IPR004143">
    <property type="entry name" value="BPL_LPL_catalytic"/>
</dbReference>
<name>A0ABQ7GDG5_DUNSA</name>
<dbReference type="Gene3D" id="3.30.930.10">
    <property type="entry name" value="Bira Bifunctional Protein, Domain 2"/>
    <property type="match status" value="1"/>
</dbReference>
<dbReference type="Pfam" id="PF21948">
    <property type="entry name" value="LplA-B_cat"/>
    <property type="match status" value="1"/>
</dbReference>
<organism evidence="2 3">
    <name type="scientific">Dunaliella salina</name>
    <name type="common">Green alga</name>
    <name type="synonym">Protococcus salinus</name>
    <dbReference type="NCBI Taxonomy" id="3046"/>
    <lineage>
        <taxon>Eukaryota</taxon>
        <taxon>Viridiplantae</taxon>
        <taxon>Chlorophyta</taxon>
        <taxon>core chlorophytes</taxon>
        <taxon>Chlorophyceae</taxon>
        <taxon>CS clade</taxon>
        <taxon>Chlamydomonadales</taxon>
        <taxon>Dunaliellaceae</taxon>
        <taxon>Dunaliella</taxon>
    </lineage>
</organism>